<dbReference type="SUPFAM" id="SSF56300">
    <property type="entry name" value="Metallo-dependent phosphatases"/>
    <property type="match status" value="1"/>
</dbReference>
<feature type="compositionally biased region" description="Basic and acidic residues" evidence="1">
    <location>
        <begin position="53"/>
        <end position="68"/>
    </location>
</feature>
<dbReference type="AlphaFoldDB" id="A0A1V6QFR0"/>
<organism evidence="4 5">
    <name type="scientific">Penicillium antarcticum</name>
    <dbReference type="NCBI Taxonomy" id="416450"/>
    <lineage>
        <taxon>Eukaryota</taxon>
        <taxon>Fungi</taxon>
        <taxon>Dikarya</taxon>
        <taxon>Ascomycota</taxon>
        <taxon>Pezizomycotina</taxon>
        <taxon>Eurotiomycetes</taxon>
        <taxon>Eurotiomycetidae</taxon>
        <taxon>Eurotiales</taxon>
        <taxon>Aspergillaceae</taxon>
        <taxon>Penicillium</taxon>
    </lineage>
</organism>
<dbReference type="OrthoDB" id="2100241at2759"/>
<dbReference type="Proteomes" id="UP000191672">
    <property type="component" value="Unassembled WGS sequence"/>
</dbReference>
<keyword evidence="2" id="KW-1133">Transmembrane helix</keyword>
<name>A0A1V6QFR0_9EURO</name>
<dbReference type="InterPro" id="IPR029052">
    <property type="entry name" value="Metallo-depent_PP-like"/>
</dbReference>
<dbReference type="CDD" id="cd07389">
    <property type="entry name" value="MPP_PhoD"/>
    <property type="match status" value="1"/>
</dbReference>
<dbReference type="InterPro" id="IPR052900">
    <property type="entry name" value="Phospholipid_Metab_Enz"/>
</dbReference>
<keyword evidence="5" id="KW-1185">Reference proteome</keyword>
<comment type="caution">
    <text evidence="4">The sequence shown here is derived from an EMBL/GenBank/DDBJ whole genome shotgun (WGS) entry which is preliminary data.</text>
</comment>
<evidence type="ECO:0000313" key="5">
    <source>
        <dbReference type="Proteomes" id="UP000191672"/>
    </source>
</evidence>
<dbReference type="PANTHER" id="PTHR43606">
    <property type="entry name" value="PHOSPHATASE, PUTATIVE (AFU_ORTHOLOGUE AFUA_6G08710)-RELATED"/>
    <property type="match status" value="1"/>
</dbReference>
<dbReference type="STRING" id="416450.A0A1V6QFR0"/>
<accession>A0A1V6QFR0</accession>
<dbReference type="InterPro" id="IPR038607">
    <property type="entry name" value="PhoD-like_sf"/>
</dbReference>
<evidence type="ECO:0000256" key="2">
    <source>
        <dbReference type="SAM" id="Phobius"/>
    </source>
</evidence>
<evidence type="ECO:0000313" key="4">
    <source>
        <dbReference type="EMBL" id="OQD88045.1"/>
    </source>
</evidence>
<keyword evidence="2" id="KW-0812">Transmembrane</keyword>
<gene>
    <name evidence="4" type="ORF">PENANT_c004G07374</name>
</gene>
<evidence type="ECO:0000259" key="3">
    <source>
        <dbReference type="Pfam" id="PF09423"/>
    </source>
</evidence>
<dbReference type="Pfam" id="PF09423">
    <property type="entry name" value="PhoD"/>
    <property type="match status" value="1"/>
</dbReference>
<feature type="region of interest" description="Disordered" evidence="1">
    <location>
        <begin position="53"/>
        <end position="77"/>
    </location>
</feature>
<proteinExistence type="predicted"/>
<dbReference type="PANTHER" id="PTHR43606:SF2">
    <property type="entry name" value="ALKALINE PHOSPHATASE FAMILY PROTEIN (AFU_ORTHOLOGUE AFUA_5G03860)"/>
    <property type="match status" value="1"/>
</dbReference>
<evidence type="ECO:0000256" key="1">
    <source>
        <dbReference type="SAM" id="MobiDB-lite"/>
    </source>
</evidence>
<feature type="transmembrane region" description="Helical" evidence="2">
    <location>
        <begin position="31"/>
        <end position="50"/>
    </location>
</feature>
<feature type="domain" description="PhoD-like phosphatase metallophosphatase" evidence="3">
    <location>
        <begin position="264"/>
        <end position="534"/>
    </location>
</feature>
<keyword evidence="2" id="KW-0472">Membrane</keyword>
<dbReference type="InterPro" id="IPR018946">
    <property type="entry name" value="PhoD-like_MPP"/>
</dbReference>
<protein>
    <recommendedName>
        <fullName evidence="3">PhoD-like phosphatase metallophosphatase domain-containing protein</fullName>
    </recommendedName>
</protein>
<sequence length="665" mass="74280">MAYLHSVAAISSTAIRLGALIFLRWIPGPPFGPLVFTSLAVYLSSLFSLMKDEQSNEPRREKGRDRPTKSKPASHSIKPADSALRTLLTGVPSASSPLWTWTTALINVGLALLTLDFLIRGFVLYPTTNATFARIGYVSPTTANLVFREPDLAQLPMVVSYQDITSQSLGTWAEEGIVYTLDESTDFTAAVTLKDLKPSTHYRYALSNNRSGTFLTAPRPGSPESSRLSFVTSSCIKPNFPYSLLRHPLRVPGIEQMTEALAKLPTLLRPSFMLFLGDFIYIDVPIRFGLSMSHYRSEYRRIYSSPSWKSGPPEDRAIDLPWIHTLDDHEIQNDWAKGNRTAPYPAAADPFIHYHVKANPPVPKSPFAPSDNVTYFAFIHGPASFFMLDTRTYRTEPSHENSTILGYAQLQSLLTYISTPEPAGTHWKIISSSVPFTKNWHVGTADTWGGFINERNKVFEAMWQAERTLNVRIVLLSGDRHEFAATRFPDPALNLPASSLQPNTPGMGVHEFSVGPLSMFYLPIRTYRQTDFEDVAVKYVPEGNSKFGLVDIAEEVEDLEPDSTAPVPVRSSVLTYSLYVDGVVVWKYRLFLPLDPDQDGRALASFSDHERALRLPPGRVVEDRVEEHWGHVVGGSVGRIPEVAKSFVEMGMGFFHDFADRVQQT</sequence>
<dbReference type="Gene3D" id="3.60.21.70">
    <property type="entry name" value="PhoD-like phosphatase"/>
    <property type="match status" value="1"/>
</dbReference>
<reference evidence="5" key="1">
    <citation type="journal article" date="2017" name="Nat. Microbiol.">
        <title>Global analysis of biosynthetic gene clusters reveals vast potential of secondary metabolite production in Penicillium species.</title>
        <authorList>
            <person name="Nielsen J.C."/>
            <person name="Grijseels S."/>
            <person name="Prigent S."/>
            <person name="Ji B."/>
            <person name="Dainat J."/>
            <person name="Nielsen K.F."/>
            <person name="Frisvad J.C."/>
            <person name="Workman M."/>
            <person name="Nielsen J."/>
        </authorList>
    </citation>
    <scope>NUCLEOTIDE SEQUENCE [LARGE SCALE GENOMIC DNA]</scope>
    <source>
        <strain evidence="5">IBT 31811</strain>
    </source>
</reference>
<dbReference type="EMBL" id="MDYN01000004">
    <property type="protein sequence ID" value="OQD88045.1"/>
    <property type="molecule type" value="Genomic_DNA"/>
</dbReference>